<dbReference type="Gene3D" id="1.20.120.1750">
    <property type="match status" value="1"/>
</dbReference>
<evidence type="ECO:0000259" key="8">
    <source>
        <dbReference type="PROSITE" id="PS51873"/>
    </source>
</evidence>
<evidence type="ECO:0000256" key="3">
    <source>
        <dbReference type="ARBA" id="ARBA00022723"/>
    </source>
</evidence>
<dbReference type="Proteomes" id="UP000800094">
    <property type="component" value="Unassembled WGS sequence"/>
</dbReference>
<dbReference type="Pfam" id="PF01485">
    <property type="entry name" value="IBR"/>
    <property type="match status" value="1"/>
</dbReference>
<evidence type="ECO:0000256" key="5">
    <source>
        <dbReference type="ARBA" id="ARBA00022771"/>
    </source>
</evidence>
<keyword evidence="10" id="KW-1185">Reference proteome</keyword>
<dbReference type="CDD" id="cd20335">
    <property type="entry name" value="BRcat_RBR"/>
    <property type="match status" value="1"/>
</dbReference>
<dbReference type="GO" id="GO:0000151">
    <property type="term" value="C:ubiquitin ligase complex"/>
    <property type="evidence" value="ECO:0007669"/>
    <property type="project" value="TreeGrafter"/>
</dbReference>
<evidence type="ECO:0000313" key="9">
    <source>
        <dbReference type="EMBL" id="KAF2255065.1"/>
    </source>
</evidence>
<dbReference type="InterPro" id="IPR051628">
    <property type="entry name" value="LUBAC_E3_Ligases"/>
</dbReference>
<dbReference type="GO" id="GO:0004842">
    <property type="term" value="F:ubiquitin-protein transferase activity"/>
    <property type="evidence" value="ECO:0007669"/>
    <property type="project" value="TreeGrafter"/>
</dbReference>
<dbReference type="GO" id="GO:0043161">
    <property type="term" value="P:proteasome-mediated ubiquitin-dependent protein catabolic process"/>
    <property type="evidence" value="ECO:0007669"/>
    <property type="project" value="TreeGrafter"/>
</dbReference>
<dbReference type="SMART" id="SM00647">
    <property type="entry name" value="IBR"/>
    <property type="match status" value="2"/>
</dbReference>
<dbReference type="SUPFAM" id="SSF57850">
    <property type="entry name" value="RING/U-box"/>
    <property type="match status" value="3"/>
</dbReference>
<reference evidence="9" key="1">
    <citation type="journal article" date="2020" name="Stud. Mycol.">
        <title>101 Dothideomycetes genomes: a test case for predicting lifestyles and emergence of pathogens.</title>
        <authorList>
            <person name="Haridas S."/>
            <person name="Albert R."/>
            <person name="Binder M."/>
            <person name="Bloem J."/>
            <person name="Labutti K."/>
            <person name="Salamov A."/>
            <person name="Andreopoulos B."/>
            <person name="Baker S."/>
            <person name="Barry K."/>
            <person name="Bills G."/>
            <person name="Bluhm B."/>
            <person name="Cannon C."/>
            <person name="Castanera R."/>
            <person name="Culley D."/>
            <person name="Daum C."/>
            <person name="Ezra D."/>
            <person name="Gonzalez J."/>
            <person name="Henrissat B."/>
            <person name="Kuo A."/>
            <person name="Liang C."/>
            <person name="Lipzen A."/>
            <person name="Lutzoni F."/>
            <person name="Magnuson J."/>
            <person name="Mondo S."/>
            <person name="Nolan M."/>
            <person name="Ohm R."/>
            <person name="Pangilinan J."/>
            <person name="Park H.-J."/>
            <person name="Ramirez L."/>
            <person name="Alfaro M."/>
            <person name="Sun H."/>
            <person name="Tritt A."/>
            <person name="Yoshinaga Y."/>
            <person name="Zwiers L.-H."/>
            <person name="Turgeon B."/>
            <person name="Goodwin S."/>
            <person name="Spatafora J."/>
            <person name="Crous P."/>
            <person name="Grigoriev I."/>
        </authorList>
    </citation>
    <scope>NUCLEOTIDE SEQUENCE</scope>
    <source>
        <strain evidence="9">CBS 122368</strain>
    </source>
</reference>
<dbReference type="OrthoDB" id="1431934at2759"/>
<evidence type="ECO:0000256" key="2">
    <source>
        <dbReference type="ARBA" id="ARBA00022679"/>
    </source>
</evidence>
<evidence type="ECO:0000313" key="10">
    <source>
        <dbReference type="Proteomes" id="UP000800094"/>
    </source>
</evidence>
<dbReference type="EMBL" id="ML987190">
    <property type="protein sequence ID" value="KAF2255065.1"/>
    <property type="molecule type" value="Genomic_DNA"/>
</dbReference>
<dbReference type="GO" id="GO:0008270">
    <property type="term" value="F:zinc ion binding"/>
    <property type="evidence" value="ECO:0007669"/>
    <property type="project" value="UniProtKB-KW"/>
</dbReference>
<proteinExistence type="predicted"/>
<keyword evidence="7" id="KW-0862">Zinc</keyword>
<feature type="domain" description="RING-type" evidence="8">
    <location>
        <begin position="79"/>
        <end position="304"/>
    </location>
</feature>
<dbReference type="InterPro" id="IPR002867">
    <property type="entry name" value="IBR_dom"/>
</dbReference>
<evidence type="ECO:0000256" key="6">
    <source>
        <dbReference type="ARBA" id="ARBA00022786"/>
    </source>
</evidence>
<dbReference type="CDD" id="cd20336">
    <property type="entry name" value="Rcat_RBR"/>
    <property type="match status" value="1"/>
</dbReference>
<dbReference type="PANTHER" id="PTHR22770">
    <property type="entry name" value="UBIQUITIN CONJUGATING ENZYME 7 INTERACTING PROTEIN-RELATED"/>
    <property type="match status" value="1"/>
</dbReference>
<evidence type="ECO:0000256" key="1">
    <source>
        <dbReference type="ARBA" id="ARBA00004906"/>
    </source>
</evidence>
<comment type="pathway">
    <text evidence="1">Protein modification; protein ubiquitination.</text>
</comment>
<dbReference type="PANTHER" id="PTHR22770:SF13">
    <property type="entry name" value="RING-TYPE DOMAIN-CONTAINING PROTEIN"/>
    <property type="match status" value="1"/>
</dbReference>
<dbReference type="PROSITE" id="PS51873">
    <property type="entry name" value="TRIAD"/>
    <property type="match status" value="1"/>
</dbReference>
<dbReference type="InterPro" id="IPR044066">
    <property type="entry name" value="TRIAD_supradom"/>
</dbReference>
<keyword evidence="6" id="KW-0833">Ubl conjugation pathway</keyword>
<dbReference type="Pfam" id="PF22191">
    <property type="entry name" value="IBR_1"/>
    <property type="match status" value="1"/>
</dbReference>
<name>A0A6A6IWY1_9PLEO</name>
<sequence>MLVTPLPPPGALTGRTGNATKYDPIGAEVEAEVASLRLMLVLTGTTARLKCVTITDQRLLRNETHGHALACMLSRSQPRSLTEGIVRVKVRSLRSLRHFPKRAQTAHCTHDVNTCRRCLRKWIQSSFKTKLWDQINCPECGLRMQYDDIREFAPPEIFRRYDRLATRAALEAIPGFRWCIAKGCKSGQVHDEGSGTPRFKCVSCKASHCVVHGIMWHKGETCTEYDYRTDGKIKKAEEKASKKLIKELAKQCPHCKWNIQKISGCDHMTCSKCRYEFCWQCLAPYKPIRDMGNSMHKPGCEYYADGTRVWV</sequence>
<keyword evidence="4" id="KW-0677">Repeat</keyword>
<dbReference type="GO" id="GO:0097039">
    <property type="term" value="P:protein linear polyubiquitination"/>
    <property type="evidence" value="ECO:0007669"/>
    <property type="project" value="TreeGrafter"/>
</dbReference>
<dbReference type="AlphaFoldDB" id="A0A6A6IWY1"/>
<protein>
    <recommendedName>
        <fullName evidence="8">RING-type domain-containing protein</fullName>
    </recommendedName>
</protein>
<accession>A0A6A6IWY1</accession>
<evidence type="ECO:0000256" key="4">
    <source>
        <dbReference type="ARBA" id="ARBA00022737"/>
    </source>
</evidence>
<dbReference type="GeneID" id="54586055"/>
<keyword evidence="5" id="KW-0863">Zinc-finger</keyword>
<dbReference type="GO" id="GO:0043130">
    <property type="term" value="F:ubiquitin binding"/>
    <property type="evidence" value="ECO:0007669"/>
    <property type="project" value="TreeGrafter"/>
</dbReference>
<organism evidence="9 10">
    <name type="scientific">Trematosphaeria pertusa</name>
    <dbReference type="NCBI Taxonomy" id="390896"/>
    <lineage>
        <taxon>Eukaryota</taxon>
        <taxon>Fungi</taxon>
        <taxon>Dikarya</taxon>
        <taxon>Ascomycota</taxon>
        <taxon>Pezizomycotina</taxon>
        <taxon>Dothideomycetes</taxon>
        <taxon>Pleosporomycetidae</taxon>
        <taxon>Pleosporales</taxon>
        <taxon>Massarineae</taxon>
        <taxon>Trematosphaeriaceae</taxon>
        <taxon>Trematosphaeria</taxon>
    </lineage>
</organism>
<keyword evidence="3" id="KW-0479">Metal-binding</keyword>
<gene>
    <name evidence="9" type="ORF">BU26DRAFT_559691</name>
</gene>
<evidence type="ECO:0000256" key="7">
    <source>
        <dbReference type="ARBA" id="ARBA00022833"/>
    </source>
</evidence>
<dbReference type="RefSeq" id="XP_033690069.1">
    <property type="nucleotide sequence ID" value="XM_033832725.1"/>
</dbReference>
<keyword evidence="2" id="KW-0808">Transferase</keyword>